<dbReference type="Proteomes" id="UP000189229">
    <property type="component" value="Unassembled WGS sequence"/>
</dbReference>
<dbReference type="InterPro" id="IPR021798">
    <property type="entry name" value="AftD_N"/>
</dbReference>
<feature type="region of interest" description="Disordered" evidence="1">
    <location>
        <begin position="93"/>
        <end position="134"/>
    </location>
</feature>
<evidence type="ECO:0000313" key="4">
    <source>
        <dbReference type="Proteomes" id="UP000189229"/>
    </source>
</evidence>
<name>A0A1V3WQP0_MYCKA</name>
<evidence type="ECO:0000259" key="2">
    <source>
        <dbReference type="Pfam" id="PF11847"/>
    </source>
</evidence>
<gene>
    <name evidence="3" type="ORF">BZL30_6887</name>
</gene>
<dbReference type="GO" id="GO:0016740">
    <property type="term" value="F:transferase activity"/>
    <property type="evidence" value="ECO:0007669"/>
    <property type="project" value="InterPro"/>
</dbReference>
<accession>A0A1V3WQP0</accession>
<feature type="domain" description="Alpha-(1-&gt;3)-arabinofuranosyltransferase N-terminal GT-C" evidence="2">
    <location>
        <begin position="2"/>
        <end position="72"/>
    </location>
</feature>
<evidence type="ECO:0000256" key="1">
    <source>
        <dbReference type="SAM" id="MobiDB-lite"/>
    </source>
</evidence>
<evidence type="ECO:0000313" key="3">
    <source>
        <dbReference type="EMBL" id="OOK69275.1"/>
    </source>
</evidence>
<comment type="caution">
    <text evidence="3">The sequence shown here is derived from an EMBL/GenBank/DDBJ whole genome shotgun (WGS) entry which is preliminary data.</text>
</comment>
<dbReference type="EMBL" id="MVBM01000007">
    <property type="protein sequence ID" value="OOK69275.1"/>
    <property type="molecule type" value="Genomic_DNA"/>
</dbReference>
<protein>
    <recommendedName>
        <fullName evidence="2">Alpha-(1-&gt;3)-arabinofuranosyltransferase N-terminal GT-C domain-containing protein</fullName>
    </recommendedName>
</protein>
<reference evidence="3 4" key="1">
    <citation type="submission" date="2017-02" db="EMBL/GenBank/DDBJ databases">
        <title>Complete genome sequences of Mycobacterium kansasii strains isolated from rhesus macaques.</title>
        <authorList>
            <person name="Panda A."/>
            <person name="Nagaraj S."/>
            <person name="Zhao X."/>
            <person name="Tettelin H."/>
            <person name="Detolla L.J."/>
        </authorList>
    </citation>
    <scope>NUCLEOTIDE SEQUENCE [LARGE SCALE GENOMIC DNA]</scope>
    <source>
        <strain evidence="3 4">11-3813</strain>
    </source>
</reference>
<proteinExistence type="predicted"/>
<dbReference type="AlphaFoldDB" id="A0A1V3WQP0"/>
<organism evidence="3 4">
    <name type="scientific">Mycobacterium kansasii</name>
    <dbReference type="NCBI Taxonomy" id="1768"/>
    <lineage>
        <taxon>Bacteria</taxon>
        <taxon>Bacillati</taxon>
        <taxon>Actinomycetota</taxon>
        <taxon>Actinomycetes</taxon>
        <taxon>Mycobacteriales</taxon>
        <taxon>Mycobacteriaceae</taxon>
        <taxon>Mycobacterium</taxon>
    </lineage>
</organism>
<feature type="compositionally biased region" description="Low complexity" evidence="1">
    <location>
        <begin position="93"/>
        <end position="103"/>
    </location>
</feature>
<dbReference type="Pfam" id="PF11847">
    <property type="entry name" value="GT-C_AftD"/>
    <property type="match status" value="1"/>
</dbReference>
<sequence>MLLRLDERRRLSGQPGLGPVLMTADARAAGLPAPLVIVTDTPVARETDYGRVDQHSSAIRAPGDARRTYNRVPDYPVPGADLVYGGWTGGRVTVSSSSADSTAMPDVARPPRRRPRSTATRRPPGCPTHCRPPSGNGCRWTSTIRWPMPSSP</sequence>